<keyword evidence="3" id="KW-1185">Reference proteome</keyword>
<reference evidence="2" key="1">
    <citation type="submission" date="2020-07" db="EMBL/GenBank/DDBJ databases">
        <title>The High-quality genome of the commercially important snow crab, Chionoecetes opilio.</title>
        <authorList>
            <person name="Jeong J.-H."/>
            <person name="Ryu S."/>
        </authorList>
    </citation>
    <scope>NUCLEOTIDE SEQUENCE</scope>
    <source>
        <strain evidence="2">MADBK_172401_WGS</strain>
        <tissue evidence="2">Digestive gland</tissue>
    </source>
</reference>
<evidence type="ECO:0000256" key="1">
    <source>
        <dbReference type="SAM" id="MobiDB-lite"/>
    </source>
</evidence>
<dbReference type="EMBL" id="JACEEZ010009214">
    <property type="protein sequence ID" value="KAG0722658.1"/>
    <property type="molecule type" value="Genomic_DNA"/>
</dbReference>
<protein>
    <submittedName>
        <fullName evidence="2">Uncharacterized protein</fullName>
    </submittedName>
</protein>
<dbReference type="Proteomes" id="UP000770661">
    <property type="component" value="Unassembled WGS sequence"/>
</dbReference>
<accession>A0A8J5CIZ1</accession>
<feature type="region of interest" description="Disordered" evidence="1">
    <location>
        <begin position="52"/>
        <end position="135"/>
    </location>
</feature>
<feature type="region of interest" description="Disordered" evidence="1">
    <location>
        <begin position="222"/>
        <end position="243"/>
    </location>
</feature>
<gene>
    <name evidence="2" type="ORF">GWK47_005896</name>
</gene>
<name>A0A8J5CIZ1_CHIOP</name>
<proteinExistence type="predicted"/>
<feature type="compositionally biased region" description="Pro residues" evidence="1">
    <location>
        <begin position="99"/>
        <end position="113"/>
    </location>
</feature>
<dbReference type="AlphaFoldDB" id="A0A8J5CIZ1"/>
<organism evidence="2 3">
    <name type="scientific">Chionoecetes opilio</name>
    <name type="common">Atlantic snow crab</name>
    <name type="synonym">Cancer opilio</name>
    <dbReference type="NCBI Taxonomy" id="41210"/>
    <lineage>
        <taxon>Eukaryota</taxon>
        <taxon>Metazoa</taxon>
        <taxon>Ecdysozoa</taxon>
        <taxon>Arthropoda</taxon>
        <taxon>Crustacea</taxon>
        <taxon>Multicrustacea</taxon>
        <taxon>Malacostraca</taxon>
        <taxon>Eumalacostraca</taxon>
        <taxon>Eucarida</taxon>
        <taxon>Decapoda</taxon>
        <taxon>Pleocyemata</taxon>
        <taxon>Brachyura</taxon>
        <taxon>Eubrachyura</taxon>
        <taxon>Majoidea</taxon>
        <taxon>Majidae</taxon>
        <taxon>Chionoecetes</taxon>
    </lineage>
</organism>
<evidence type="ECO:0000313" key="3">
    <source>
        <dbReference type="Proteomes" id="UP000770661"/>
    </source>
</evidence>
<evidence type="ECO:0000313" key="2">
    <source>
        <dbReference type="EMBL" id="KAG0722658.1"/>
    </source>
</evidence>
<comment type="caution">
    <text evidence="2">The sequence shown here is derived from an EMBL/GenBank/DDBJ whole genome shotgun (WGS) entry which is preliminary data.</text>
</comment>
<sequence length="243" mass="26815">MSIFVLVIHEDRGTWWRCRLKAPQHRGAPPPRTSMPPPDQCLVFCEGKQSTVDHQQQQQQQQQRAEHRCARQVTRHPPAAPPLRTGARTDPDSQRYRQSPPPPDPHPPPPRPGPSGVQYSRPKHRGHSAVNELSWDGGRAGAEAPVIGKCGSPRPCLCTVDVLMNRTTIPVLYVLSLIWISHVEPLRAPPARRSITVNQSCLNLLHFLVIGEDFGHVRRDQAPATPQDRVSGGALAGAATEHG</sequence>